<gene>
    <name evidence="1" type="ORF">ZT3D7_G1155</name>
</gene>
<organism evidence="1 2">
    <name type="scientific">Zymoseptoria tritici (strain ST99CH_3D7)</name>
    <dbReference type="NCBI Taxonomy" id="1276538"/>
    <lineage>
        <taxon>Eukaryota</taxon>
        <taxon>Fungi</taxon>
        <taxon>Dikarya</taxon>
        <taxon>Ascomycota</taxon>
        <taxon>Pezizomycotina</taxon>
        <taxon>Dothideomycetes</taxon>
        <taxon>Dothideomycetidae</taxon>
        <taxon>Mycosphaerellales</taxon>
        <taxon>Mycosphaerellaceae</taxon>
        <taxon>Zymoseptoria</taxon>
    </lineage>
</organism>
<evidence type="ECO:0000313" key="1">
    <source>
        <dbReference type="EMBL" id="SMQ46010.1"/>
    </source>
</evidence>
<accession>A0A1X7RFL0</accession>
<evidence type="ECO:0000313" key="2">
    <source>
        <dbReference type="Proteomes" id="UP000215127"/>
    </source>
</evidence>
<keyword evidence="2" id="KW-1185">Reference proteome</keyword>
<dbReference type="EMBL" id="LT853692">
    <property type="protein sequence ID" value="SMQ46010.1"/>
    <property type="molecule type" value="Genomic_DNA"/>
</dbReference>
<name>A0A1X7RFL0_ZYMT9</name>
<protein>
    <submittedName>
        <fullName evidence="1">Uncharacterized protein</fullName>
    </submittedName>
</protein>
<reference evidence="1 2" key="1">
    <citation type="submission" date="2016-06" db="EMBL/GenBank/DDBJ databases">
        <authorList>
            <person name="Kjaerup R.B."/>
            <person name="Dalgaard T.S."/>
            <person name="Juul-Madsen H.R."/>
        </authorList>
    </citation>
    <scope>NUCLEOTIDE SEQUENCE [LARGE SCALE GENOMIC DNA]</scope>
</reference>
<sequence length="312" mass="35592">MSAGHQRHKACSATKFPIERANHGVTFEAALERDNSAQVVEAIQDRFAEDAHILSLARRRFAYLQAARINASISQRQHEYDLEQMRSGLLRPSEEAWAKEIIAEGAKKQRWRGTFDDSTLARIDSIHDEIRQIFKVEFPHAMAYGICARRLQRMDDECNWDEPTIDEPGCIWCESTLQQAIRCSERYREFLNLPPVVETMNACNMSIGHSEHGKPIWMRFPRRLTDRDDSKNNLLVETITSNMAKLDYPKKSYGWNYKSTKQILISKKWARPGVMPAEDLTLAADISGIRSEDALNMSACVEIGVSSEGEEG</sequence>
<dbReference type="Proteomes" id="UP000215127">
    <property type="component" value="Chromosome 1"/>
</dbReference>
<proteinExistence type="predicted"/>
<dbReference type="AlphaFoldDB" id="A0A1X7RFL0"/>